<keyword evidence="5 7" id="KW-1133">Transmembrane helix</keyword>
<dbReference type="PANTHER" id="PTHR30576:SF0">
    <property type="entry name" value="UNDECAPRENYL-PHOSPHATE N-ACETYLGALACTOSAMINYL 1-PHOSPHATE TRANSFERASE-RELATED"/>
    <property type="match status" value="1"/>
</dbReference>
<feature type="domain" description="Bacterial sugar transferase" evidence="8">
    <location>
        <begin position="264"/>
        <end position="447"/>
    </location>
</feature>
<dbReference type="EMBL" id="JBHSJJ010000003">
    <property type="protein sequence ID" value="MFC4871117.1"/>
    <property type="molecule type" value="Genomic_DNA"/>
</dbReference>
<organism evidence="9 10">
    <name type="scientific">Negadavirga shengliensis</name>
    <dbReference type="NCBI Taxonomy" id="1389218"/>
    <lineage>
        <taxon>Bacteria</taxon>
        <taxon>Pseudomonadati</taxon>
        <taxon>Bacteroidota</taxon>
        <taxon>Cytophagia</taxon>
        <taxon>Cytophagales</taxon>
        <taxon>Cyclobacteriaceae</taxon>
        <taxon>Negadavirga</taxon>
    </lineage>
</organism>
<evidence type="ECO:0000256" key="4">
    <source>
        <dbReference type="ARBA" id="ARBA00022692"/>
    </source>
</evidence>
<name>A0ABV9SXH5_9BACT</name>
<gene>
    <name evidence="9" type="ORF">ACFPFU_05425</name>
</gene>
<dbReference type="Proteomes" id="UP001595818">
    <property type="component" value="Unassembled WGS sequence"/>
</dbReference>
<evidence type="ECO:0000313" key="10">
    <source>
        <dbReference type="Proteomes" id="UP001595818"/>
    </source>
</evidence>
<evidence type="ECO:0000313" key="9">
    <source>
        <dbReference type="EMBL" id="MFC4871117.1"/>
    </source>
</evidence>
<evidence type="ECO:0000256" key="1">
    <source>
        <dbReference type="ARBA" id="ARBA00004141"/>
    </source>
</evidence>
<comment type="caution">
    <text evidence="9">The sequence shown here is derived from an EMBL/GenBank/DDBJ whole genome shotgun (WGS) entry which is preliminary data.</text>
</comment>
<evidence type="ECO:0000256" key="2">
    <source>
        <dbReference type="ARBA" id="ARBA00006464"/>
    </source>
</evidence>
<evidence type="ECO:0000256" key="7">
    <source>
        <dbReference type="SAM" id="Phobius"/>
    </source>
</evidence>
<feature type="transmembrane region" description="Helical" evidence="7">
    <location>
        <begin position="78"/>
        <end position="95"/>
    </location>
</feature>
<keyword evidence="4 7" id="KW-0812">Transmembrane</keyword>
<keyword evidence="3" id="KW-0808">Transferase</keyword>
<sequence length="455" mass="53901">MAKRFYKYFPWLFVLGEISILYLMIWVLLLVFSNYPIPFFIDLFDFHAFAVIWSAVVIVKKDYKLGRTSSYEDTLRHLFGSFFWGMLIFFLFRNYGSPYADEQVPVPYYLGLLFVLAFYRLAVHKSLRHYRISGRNYRRAVIFGKNQWSERLADTFQKQKEFGIQFLGFYDDDSKDLQIMGNSITFFEKAELMGLDLIYLSQRLPPALVKRIIDFADENYIKVKIIPGPNLQLEKKMTFSKYGDFVVVNLNEIPLDQFFNRFWKRGFDIVFSLFVLVFIMTWLVPVIGLLIRLESKGPVFFVQKRNGANNKIFNCIKFRTMVENPWADTRQATKDDPRITKIGAFLRRYSLDEMPQFINVLLGDMSVVGPRPHTLPMNRMFKGQLSKYNNRHRIKPGITGLAQVLGYRGEILNTFQIRARVKFDYFYIENWSFILDMIIIFKTVRELVLQRENVY</sequence>
<comment type="subcellular location">
    <subcellularLocation>
        <location evidence="1">Membrane</location>
        <topology evidence="1">Multi-pass membrane protein</topology>
    </subcellularLocation>
</comment>
<comment type="similarity">
    <text evidence="2">Belongs to the bacterial sugar transferase family.</text>
</comment>
<evidence type="ECO:0000256" key="6">
    <source>
        <dbReference type="ARBA" id="ARBA00023136"/>
    </source>
</evidence>
<dbReference type="NCBIfam" id="TIGR03025">
    <property type="entry name" value="EPS_sugtrans"/>
    <property type="match status" value="1"/>
</dbReference>
<proteinExistence type="inferred from homology"/>
<accession>A0ABV9SXH5</accession>
<evidence type="ECO:0000259" key="8">
    <source>
        <dbReference type="Pfam" id="PF02397"/>
    </source>
</evidence>
<feature type="transmembrane region" description="Helical" evidence="7">
    <location>
        <begin position="269"/>
        <end position="291"/>
    </location>
</feature>
<feature type="transmembrane region" description="Helical" evidence="7">
    <location>
        <begin position="107"/>
        <end position="123"/>
    </location>
</feature>
<dbReference type="InterPro" id="IPR003362">
    <property type="entry name" value="Bact_transf"/>
</dbReference>
<keyword evidence="6 7" id="KW-0472">Membrane</keyword>
<dbReference type="InterPro" id="IPR017475">
    <property type="entry name" value="EPS_sugar_tfrase"/>
</dbReference>
<dbReference type="Pfam" id="PF02397">
    <property type="entry name" value="Bac_transf"/>
    <property type="match status" value="1"/>
</dbReference>
<evidence type="ECO:0000256" key="3">
    <source>
        <dbReference type="ARBA" id="ARBA00022679"/>
    </source>
</evidence>
<evidence type="ECO:0000256" key="5">
    <source>
        <dbReference type="ARBA" id="ARBA00022989"/>
    </source>
</evidence>
<feature type="transmembrane region" description="Helical" evidence="7">
    <location>
        <begin position="39"/>
        <end position="58"/>
    </location>
</feature>
<feature type="transmembrane region" description="Helical" evidence="7">
    <location>
        <begin position="12"/>
        <end position="33"/>
    </location>
</feature>
<protein>
    <submittedName>
        <fullName evidence="9">Exopolysaccharide biosynthesis polyprenyl glycosylphosphotransferase</fullName>
    </submittedName>
</protein>
<reference evidence="10" key="1">
    <citation type="journal article" date="2019" name="Int. J. Syst. Evol. Microbiol.">
        <title>The Global Catalogue of Microorganisms (GCM) 10K type strain sequencing project: providing services to taxonomists for standard genome sequencing and annotation.</title>
        <authorList>
            <consortium name="The Broad Institute Genomics Platform"/>
            <consortium name="The Broad Institute Genome Sequencing Center for Infectious Disease"/>
            <person name="Wu L."/>
            <person name="Ma J."/>
        </authorList>
    </citation>
    <scope>NUCLEOTIDE SEQUENCE [LARGE SCALE GENOMIC DNA]</scope>
    <source>
        <strain evidence="10">CGMCC 4.7466</strain>
    </source>
</reference>
<dbReference type="PANTHER" id="PTHR30576">
    <property type="entry name" value="COLANIC BIOSYNTHESIS UDP-GLUCOSE LIPID CARRIER TRANSFERASE"/>
    <property type="match status" value="1"/>
</dbReference>
<dbReference type="RefSeq" id="WP_377062304.1">
    <property type="nucleotide sequence ID" value="NZ_JBHSJJ010000003.1"/>
</dbReference>
<keyword evidence="10" id="KW-1185">Reference proteome</keyword>